<proteinExistence type="predicted"/>
<name>A0A7S9XDG6_9CAUD</name>
<gene>
    <name evidence="1" type="ORF">PmP19_8</name>
</gene>
<sequence>MALPITGQLTPVAKQTYATHLIAPIVPQAYLADSAHPINNTALSGKQKGALVLCQLTATGKLVYAFARGSAPTDLWDIATSGTDVTPA</sequence>
<evidence type="ECO:0000313" key="2">
    <source>
        <dbReference type="Proteomes" id="UP000594665"/>
    </source>
</evidence>
<protein>
    <submittedName>
        <fullName evidence="1">Uncharacterized protein</fullName>
    </submittedName>
</protein>
<evidence type="ECO:0000313" key="1">
    <source>
        <dbReference type="EMBL" id="QPI15914.1"/>
    </source>
</evidence>
<accession>A0A7S9XDG6</accession>
<keyword evidence="2" id="KW-1185">Reference proteome</keyword>
<reference evidence="1 2" key="1">
    <citation type="submission" date="2020-06" db="EMBL/GenBank/DDBJ databases">
        <title>Morphologic and genomic characterization of Proteus mirabilis lytic bacteriophage PmP19.</title>
        <authorList>
            <person name="Han S."/>
        </authorList>
    </citation>
    <scope>NUCLEOTIDE SEQUENCE [LARGE SCALE GENOMIC DNA]</scope>
</reference>
<organism evidence="1 2">
    <name type="scientific">Proteus phage PmP19</name>
    <dbReference type="NCBI Taxonomy" id="2759188"/>
    <lineage>
        <taxon>Viruses</taxon>
        <taxon>Duplodnaviria</taxon>
        <taxon>Heunggongvirae</taxon>
        <taxon>Uroviricota</taxon>
        <taxon>Caudoviricetes</taxon>
        <taxon>Autographivirales</taxon>
        <taxon>Autosignataviridae</taxon>
        <taxon>Molineuxvirinae</taxon>
        <taxon>Gansuvirus</taxon>
        <taxon>Gansuvirus PmP19</taxon>
    </lineage>
</organism>
<dbReference type="EMBL" id="MT680615">
    <property type="protein sequence ID" value="QPI15914.1"/>
    <property type="molecule type" value="Genomic_DNA"/>
</dbReference>
<dbReference type="Proteomes" id="UP000594665">
    <property type="component" value="Segment"/>
</dbReference>